<dbReference type="GO" id="GO:0003676">
    <property type="term" value="F:nucleic acid binding"/>
    <property type="evidence" value="ECO:0007669"/>
    <property type="project" value="InterPro"/>
</dbReference>
<feature type="domain" description="Tc1-like transposase DDE" evidence="1">
    <location>
        <begin position="25"/>
        <end position="116"/>
    </location>
</feature>
<dbReference type="Pfam" id="PF13358">
    <property type="entry name" value="DDE_3"/>
    <property type="match status" value="1"/>
</dbReference>
<sequence length="119" mass="13489">MKIRCTKKLPNLGRLPKGTTPVGSNLLSRRRYGRSQRGERAYIVVANSRGRNMSVSAAMNISGLMNYRSIVASFNKNGVCQFLRECFQKLSNTSKIFLMDNVRFHHSIEVREVVESLGH</sequence>
<keyword evidence="3" id="KW-1185">Reference proteome</keyword>
<gene>
    <name evidence="2" type="ORF">RF11_12113</name>
</gene>
<dbReference type="Proteomes" id="UP000031668">
    <property type="component" value="Unassembled WGS sequence"/>
</dbReference>
<dbReference type="EMBL" id="JWZT01003413">
    <property type="protein sequence ID" value="KII66886.1"/>
    <property type="molecule type" value="Genomic_DNA"/>
</dbReference>
<proteinExistence type="predicted"/>
<dbReference type="InterPro" id="IPR038717">
    <property type="entry name" value="Tc1-like_DDE_dom"/>
</dbReference>
<dbReference type="AlphaFoldDB" id="A0A0C2MIG1"/>
<evidence type="ECO:0000313" key="3">
    <source>
        <dbReference type="Proteomes" id="UP000031668"/>
    </source>
</evidence>
<reference evidence="2 3" key="1">
    <citation type="journal article" date="2014" name="Genome Biol. Evol.">
        <title>The genome of the myxosporean Thelohanellus kitauei shows adaptations to nutrient acquisition within its fish host.</title>
        <authorList>
            <person name="Yang Y."/>
            <person name="Xiong J."/>
            <person name="Zhou Z."/>
            <person name="Huo F."/>
            <person name="Miao W."/>
            <person name="Ran C."/>
            <person name="Liu Y."/>
            <person name="Zhang J."/>
            <person name="Feng J."/>
            <person name="Wang M."/>
            <person name="Wang M."/>
            <person name="Wang L."/>
            <person name="Yao B."/>
        </authorList>
    </citation>
    <scope>NUCLEOTIDE SEQUENCE [LARGE SCALE GENOMIC DNA]</scope>
    <source>
        <strain evidence="2">Wuqing</strain>
    </source>
</reference>
<protein>
    <recommendedName>
        <fullName evidence="1">Tc1-like transposase DDE domain-containing protein</fullName>
    </recommendedName>
</protein>
<accession>A0A0C2MIG1</accession>
<dbReference type="OrthoDB" id="2142724at2759"/>
<name>A0A0C2MIG1_THEKT</name>
<organism evidence="2 3">
    <name type="scientific">Thelohanellus kitauei</name>
    <name type="common">Myxosporean</name>
    <dbReference type="NCBI Taxonomy" id="669202"/>
    <lineage>
        <taxon>Eukaryota</taxon>
        <taxon>Metazoa</taxon>
        <taxon>Cnidaria</taxon>
        <taxon>Myxozoa</taxon>
        <taxon>Myxosporea</taxon>
        <taxon>Bivalvulida</taxon>
        <taxon>Platysporina</taxon>
        <taxon>Myxobolidae</taxon>
        <taxon>Thelohanellus</taxon>
    </lineage>
</organism>
<evidence type="ECO:0000313" key="2">
    <source>
        <dbReference type="EMBL" id="KII66886.1"/>
    </source>
</evidence>
<evidence type="ECO:0000259" key="1">
    <source>
        <dbReference type="Pfam" id="PF13358"/>
    </source>
</evidence>
<dbReference type="InterPro" id="IPR036397">
    <property type="entry name" value="RNaseH_sf"/>
</dbReference>
<dbReference type="Gene3D" id="3.30.420.10">
    <property type="entry name" value="Ribonuclease H-like superfamily/Ribonuclease H"/>
    <property type="match status" value="1"/>
</dbReference>
<comment type="caution">
    <text evidence="2">The sequence shown here is derived from an EMBL/GenBank/DDBJ whole genome shotgun (WGS) entry which is preliminary data.</text>
</comment>